<organism evidence="2 3">
    <name type="scientific">Rotaria sordida</name>
    <dbReference type="NCBI Taxonomy" id="392033"/>
    <lineage>
        <taxon>Eukaryota</taxon>
        <taxon>Metazoa</taxon>
        <taxon>Spiralia</taxon>
        <taxon>Gnathifera</taxon>
        <taxon>Rotifera</taxon>
        <taxon>Eurotatoria</taxon>
        <taxon>Bdelloidea</taxon>
        <taxon>Philodinida</taxon>
        <taxon>Philodinidae</taxon>
        <taxon>Rotaria</taxon>
    </lineage>
</organism>
<accession>A0A819BM74</accession>
<comment type="caution">
    <text evidence="2">The sequence shown here is derived from an EMBL/GenBank/DDBJ whole genome shotgun (WGS) entry which is preliminary data.</text>
</comment>
<dbReference type="AlphaFoldDB" id="A0A819BM74"/>
<dbReference type="PROSITE" id="PS50181">
    <property type="entry name" value="FBOX"/>
    <property type="match status" value="1"/>
</dbReference>
<protein>
    <recommendedName>
        <fullName evidence="1">F-box domain-containing protein</fullName>
    </recommendedName>
</protein>
<name>A0A819BM74_9BILA</name>
<gene>
    <name evidence="2" type="ORF">FNK824_LOCUS15188</name>
</gene>
<evidence type="ECO:0000313" key="3">
    <source>
        <dbReference type="Proteomes" id="UP000663874"/>
    </source>
</evidence>
<evidence type="ECO:0000259" key="1">
    <source>
        <dbReference type="PROSITE" id="PS50181"/>
    </source>
</evidence>
<dbReference type="InterPro" id="IPR001810">
    <property type="entry name" value="F-box_dom"/>
</dbReference>
<reference evidence="2" key="1">
    <citation type="submission" date="2021-02" db="EMBL/GenBank/DDBJ databases">
        <authorList>
            <person name="Nowell W R."/>
        </authorList>
    </citation>
    <scope>NUCLEOTIDE SEQUENCE</scope>
</reference>
<dbReference type="EMBL" id="CAJOBE010002175">
    <property type="protein sequence ID" value="CAF3804259.1"/>
    <property type="molecule type" value="Genomic_DNA"/>
</dbReference>
<proteinExistence type="predicted"/>
<evidence type="ECO:0000313" key="2">
    <source>
        <dbReference type="EMBL" id="CAF3804259.1"/>
    </source>
</evidence>
<sequence>MLLDSKSSGPMLSLEFLPNELLHYIFSYLHSDEIIYSFLNLNIRFYMLCLPYIERLNLSTTTNVPLWNTQNFQLVPSLIKTLKLNDTQLEWVFDFPDSIPIYFTQLQAIQLRILLQNEHYKQYLPIFKETISSLVLDYQNATIFSQIDHEILNEFITNDTSTVLNTLIIDGVCLSIDSENFQICQTLKRLTLSVEYQHHLFILLEYLPQLEYLNIGIREGKAGKYDYNYSKTKTLQLKLRQLIISANDIDFYDLNLLLRQCQSTLEILKLRLKIDYIIDGRMLESWKRSLKQFYFYFFCHSLDGSSIDADDLLSSFQTSLWLHDQSVMFFTNSFYQTYTIVSPPYDCRNINCSLTNEFLNYQLNNRQVELKMPRIKRIFLNDKQESILEIGSNFHLIDNYDNNNNSWKEDAKLSTVHTLIIVNNQDHLNVKRLFKLLPNLYRLHIDYDLLVASLYDLYSIERQEKYQYQHLQEILIHFQPNQHIELDDDFKNRVKLVYGKAKILS</sequence>
<dbReference type="Proteomes" id="UP000663874">
    <property type="component" value="Unassembled WGS sequence"/>
</dbReference>
<feature type="domain" description="F-box" evidence="1">
    <location>
        <begin position="11"/>
        <end position="48"/>
    </location>
</feature>